<accession>A0A1G6GXI2</accession>
<keyword evidence="1" id="KW-1133">Transmembrane helix</keyword>
<dbReference type="STRING" id="1612202.SAMN05421734_1024"/>
<evidence type="ECO:0000256" key="1">
    <source>
        <dbReference type="SAM" id="Phobius"/>
    </source>
</evidence>
<dbReference type="AlphaFoldDB" id="A0A1G6GXI2"/>
<dbReference type="Proteomes" id="UP000242949">
    <property type="component" value="Unassembled WGS sequence"/>
</dbReference>
<evidence type="ECO:0000313" key="2">
    <source>
        <dbReference type="EMBL" id="SDB86644.1"/>
    </source>
</evidence>
<reference evidence="3" key="1">
    <citation type="submission" date="2016-09" db="EMBL/GenBank/DDBJ databases">
        <authorList>
            <person name="Varghese N."/>
            <person name="Submissions S."/>
        </authorList>
    </citation>
    <scope>NUCLEOTIDE SEQUENCE [LARGE SCALE GENOMIC DNA]</scope>
    <source>
        <strain evidence="3">S5</strain>
    </source>
</reference>
<protein>
    <submittedName>
        <fullName evidence="2">Uncharacterized protein</fullName>
    </submittedName>
</protein>
<sequence>MELVSQALQNPLNNLLGIFLLLTLIIVITITVSLLALKLIPNQLSWRLKSAITGSLTFIIAILWVVFVVLGQFN</sequence>
<proteinExistence type="predicted"/>
<evidence type="ECO:0000313" key="3">
    <source>
        <dbReference type="Proteomes" id="UP000242949"/>
    </source>
</evidence>
<dbReference type="RefSeq" id="WP_090792602.1">
    <property type="nucleotide sequence ID" value="NZ_FMYI01000002.1"/>
</dbReference>
<feature type="transmembrane region" description="Helical" evidence="1">
    <location>
        <begin position="52"/>
        <end position="73"/>
    </location>
</feature>
<name>A0A1G6GXI2_9BACI</name>
<gene>
    <name evidence="2" type="ORF">SAMN05421734_1024</name>
</gene>
<dbReference type="EMBL" id="FMYI01000002">
    <property type="protein sequence ID" value="SDB86644.1"/>
    <property type="molecule type" value="Genomic_DNA"/>
</dbReference>
<feature type="transmembrane region" description="Helical" evidence="1">
    <location>
        <begin position="15"/>
        <end position="40"/>
    </location>
</feature>
<keyword evidence="1" id="KW-0812">Transmembrane</keyword>
<organism evidence="2 3">
    <name type="scientific">Pelagirhabdus alkalitolerans</name>
    <dbReference type="NCBI Taxonomy" id="1612202"/>
    <lineage>
        <taxon>Bacteria</taxon>
        <taxon>Bacillati</taxon>
        <taxon>Bacillota</taxon>
        <taxon>Bacilli</taxon>
        <taxon>Bacillales</taxon>
        <taxon>Bacillaceae</taxon>
        <taxon>Pelagirhabdus</taxon>
    </lineage>
</organism>
<keyword evidence="1" id="KW-0472">Membrane</keyword>
<keyword evidence="3" id="KW-1185">Reference proteome</keyword>